<gene>
    <name evidence="1" type="ORF">HKBW3S47_02541</name>
</gene>
<evidence type="ECO:0000313" key="1">
    <source>
        <dbReference type="EMBL" id="GFP40844.1"/>
    </source>
</evidence>
<dbReference type="RefSeq" id="WP_176236555.1">
    <property type="nucleotide sequence ID" value="NZ_BLSD01000509.1"/>
</dbReference>
<protein>
    <submittedName>
        <fullName evidence="1">Uncharacterized protein</fullName>
    </submittedName>
</protein>
<dbReference type="Proteomes" id="UP000569018">
    <property type="component" value="Unassembled WGS sequence"/>
</dbReference>
<reference evidence="1 2" key="1">
    <citation type="journal article" date="2020" name="Front. Microbiol.">
        <title>Single-cell genomics of novel Actinobacteria with the Wood-Ljungdahl pathway discovered in a serpentinizing system.</title>
        <authorList>
            <person name="Merino N."/>
            <person name="Kawai M."/>
            <person name="Boyd E.S."/>
            <person name="Colman D.R."/>
            <person name="McGlynn S.E."/>
            <person name="Nealson K.H."/>
            <person name="Kurokawa K."/>
            <person name="Hongoh Y."/>
        </authorList>
    </citation>
    <scope>NUCLEOTIDE SEQUENCE [LARGE SCALE GENOMIC DNA]</scope>
    <source>
        <strain evidence="1 2">S47</strain>
    </source>
</reference>
<organism evidence="1 2">
    <name type="scientific">Candidatus Hakubella thermalkaliphila</name>
    <dbReference type="NCBI Taxonomy" id="2754717"/>
    <lineage>
        <taxon>Bacteria</taxon>
        <taxon>Bacillati</taxon>
        <taxon>Actinomycetota</taxon>
        <taxon>Actinomycetota incertae sedis</taxon>
        <taxon>Candidatus Hakubellales</taxon>
        <taxon>Candidatus Hakubellaceae</taxon>
        <taxon>Candidatus Hakubella</taxon>
    </lineage>
</organism>
<dbReference type="Gene3D" id="3.20.110.20">
    <property type="match status" value="1"/>
</dbReference>
<name>A0A6V8Q9Z6_9ACTN</name>
<proteinExistence type="predicted"/>
<feature type="non-terminal residue" evidence="1">
    <location>
        <position position="79"/>
    </location>
</feature>
<sequence>MHPGGENRSQVDESGYFLPIYQPLTQTKEILDQVTSESYDRLVAILEQFPTAKITLHINACLTQTISGTSREASGYERA</sequence>
<dbReference type="EMBL" id="BLSD01000509">
    <property type="protein sequence ID" value="GFP40844.1"/>
    <property type="molecule type" value="Genomic_DNA"/>
</dbReference>
<accession>A0A6V8Q9Z6</accession>
<comment type="caution">
    <text evidence="1">The sequence shown here is derived from an EMBL/GenBank/DDBJ whole genome shotgun (WGS) entry which is preliminary data.</text>
</comment>
<dbReference type="AlphaFoldDB" id="A0A6V8Q9Z6"/>
<evidence type="ECO:0000313" key="2">
    <source>
        <dbReference type="Proteomes" id="UP000569018"/>
    </source>
</evidence>